<proteinExistence type="inferred from homology"/>
<dbReference type="RefSeq" id="XP_029234019.1">
    <property type="nucleotide sequence ID" value="XM_029386146.1"/>
</dbReference>
<dbReference type="GeneID" id="40333399"/>
<keyword evidence="9" id="KW-1185">Reference proteome</keyword>
<comment type="caution">
    <text evidence="8">The sequence shown here is derived from an EMBL/GenBank/DDBJ whole genome shotgun (WGS) entry which is preliminary data.</text>
</comment>
<keyword evidence="4 7" id="KW-0378">Hydrolase</keyword>
<evidence type="ECO:0000256" key="6">
    <source>
        <dbReference type="ARBA" id="ARBA00023049"/>
    </source>
</evidence>
<dbReference type="GO" id="GO:0007155">
    <property type="term" value="P:cell adhesion"/>
    <property type="evidence" value="ECO:0007669"/>
    <property type="project" value="InterPro"/>
</dbReference>
<evidence type="ECO:0000313" key="8">
    <source>
        <dbReference type="EMBL" id="RNE97228.1"/>
    </source>
</evidence>
<dbReference type="GO" id="GO:0046872">
    <property type="term" value="F:metal ion binding"/>
    <property type="evidence" value="ECO:0007669"/>
    <property type="project" value="UniProtKB-KW"/>
</dbReference>
<gene>
    <name evidence="8" type="ORF">TraAM80_09466</name>
</gene>
<keyword evidence="3 7" id="KW-0479">Metal-binding</keyword>
<organism evidence="8 9">
    <name type="scientific">Trypanosoma rangeli</name>
    <dbReference type="NCBI Taxonomy" id="5698"/>
    <lineage>
        <taxon>Eukaryota</taxon>
        <taxon>Discoba</taxon>
        <taxon>Euglenozoa</taxon>
        <taxon>Kinetoplastea</taxon>
        <taxon>Metakinetoplastina</taxon>
        <taxon>Trypanosomatida</taxon>
        <taxon>Trypanosomatidae</taxon>
        <taxon>Trypanosoma</taxon>
        <taxon>Herpetosoma</taxon>
    </lineage>
</organism>
<comment type="similarity">
    <text evidence="1 7">Belongs to the peptidase M8 family.</text>
</comment>
<evidence type="ECO:0000313" key="9">
    <source>
        <dbReference type="Proteomes" id="UP000283634"/>
    </source>
</evidence>
<dbReference type="EMBL" id="MKGL01000587">
    <property type="protein sequence ID" value="RNE97228.1"/>
    <property type="molecule type" value="Genomic_DNA"/>
</dbReference>
<sequence>MVKSELTGRGIRRKMMTEATVKANAATRFNCGFVEGMGLRTDGAASKMKTPHLAERSARDELLRRKVSFAVTHRLDVQLLFGFGVHQCGCGSRRWRADCRGAVAVDFWWRRAWVGGAPQMPGTPGCAAAAAPSSWAFARGVSQRGSSSLSSSSVCAAISMALFPTFLATTRRNCRGTSSARVVRMWAGVRCLALVLPCLWAMTTEGIGASLRRLAPHLPLCNVRRVQ</sequence>
<evidence type="ECO:0000256" key="3">
    <source>
        <dbReference type="ARBA" id="ARBA00022723"/>
    </source>
</evidence>
<protein>
    <recommendedName>
        <fullName evidence="7">Leishmanolysin-like peptidase</fullName>
        <ecNumber evidence="7">3.4.24.-</ecNumber>
    </recommendedName>
</protein>
<evidence type="ECO:0000256" key="2">
    <source>
        <dbReference type="ARBA" id="ARBA00022670"/>
    </source>
</evidence>
<dbReference type="Pfam" id="PF01457">
    <property type="entry name" value="Peptidase_M8"/>
    <property type="match status" value="1"/>
</dbReference>
<evidence type="ECO:0000256" key="7">
    <source>
        <dbReference type="RuleBase" id="RU366077"/>
    </source>
</evidence>
<comment type="cofactor">
    <cofactor evidence="7">
        <name>Zn(2+)</name>
        <dbReference type="ChEBI" id="CHEBI:29105"/>
    </cofactor>
    <text evidence="7">Binds 1 zinc ion per subunit.</text>
</comment>
<accession>A0A3R7MYH4</accession>
<dbReference type="AlphaFoldDB" id="A0A3R7MYH4"/>
<reference evidence="8 9" key="1">
    <citation type="journal article" date="2018" name="BMC Genomics">
        <title>Genomic comparison of Trypanosoma conorhini and Trypanosoma rangeli to Trypanosoma cruzi strains of high and low virulence.</title>
        <authorList>
            <person name="Bradwell K.R."/>
            <person name="Koparde V.N."/>
            <person name="Matveyev A.V."/>
            <person name="Serrano M.G."/>
            <person name="Alves J.M."/>
            <person name="Parikh H."/>
            <person name="Huang B."/>
            <person name="Lee V."/>
            <person name="Espinosa-Alvarez O."/>
            <person name="Ortiz P.A."/>
            <person name="Costa-Martins A.G."/>
            <person name="Teixeira M.M."/>
            <person name="Buck G.A."/>
        </authorList>
    </citation>
    <scope>NUCLEOTIDE SEQUENCE [LARGE SCALE GENOMIC DNA]</scope>
    <source>
        <strain evidence="8 9">AM80</strain>
    </source>
</reference>
<dbReference type="Proteomes" id="UP000283634">
    <property type="component" value="Unassembled WGS sequence"/>
</dbReference>
<dbReference type="GO" id="GO:0016020">
    <property type="term" value="C:membrane"/>
    <property type="evidence" value="ECO:0007669"/>
    <property type="project" value="InterPro"/>
</dbReference>
<evidence type="ECO:0000256" key="1">
    <source>
        <dbReference type="ARBA" id="ARBA00005860"/>
    </source>
</evidence>
<dbReference type="EC" id="3.4.24.-" evidence="7"/>
<name>A0A3R7MYH4_TRYRA</name>
<keyword evidence="2 7" id="KW-0645">Protease</keyword>
<dbReference type="InterPro" id="IPR001577">
    <property type="entry name" value="Peptidase_M8"/>
</dbReference>
<keyword evidence="5 7" id="KW-0862">Zinc</keyword>
<dbReference type="GO" id="GO:0006508">
    <property type="term" value="P:proteolysis"/>
    <property type="evidence" value="ECO:0007669"/>
    <property type="project" value="UniProtKB-KW"/>
</dbReference>
<evidence type="ECO:0000256" key="4">
    <source>
        <dbReference type="ARBA" id="ARBA00022801"/>
    </source>
</evidence>
<evidence type="ECO:0000256" key="5">
    <source>
        <dbReference type="ARBA" id="ARBA00022833"/>
    </source>
</evidence>
<dbReference type="GO" id="GO:0004222">
    <property type="term" value="F:metalloendopeptidase activity"/>
    <property type="evidence" value="ECO:0007669"/>
    <property type="project" value="UniProtKB-UniRule"/>
</dbReference>
<keyword evidence="6 7" id="KW-0482">Metalloprotease</keyword>